<evidence type="ECO:0000259" key="4">
    <source>
        <dbReference type="PROSITE" id="PS50987"/>
    </source>
</evidence>
<comment type="caution">
    <text evidence="5">The sequence shown here is derived from an EMBL/GenBank/DDBJ whole genome shotgun (WGS) entry which is preliminary data.</text>
</comment>
<keyword evidence="6" id="KW-1185">Reference proteome</keyword>
<keyword evidence="2" id="KW-0238">DNA-binding</keyword>
<dbReference type="EMBL" id="JBHSKF010000006">
    <property type="protein sequence ID" value="MFC5288490.1"/>
    <property type="molecule type" value="Genomic_DNA"/>
</dbReference>
<dbReference type="Proteomes" id="UP001596157">
    <property type="component" value="Unassembled WGS sequence"/>
</dbReference>
<dbReference type="CDD" id="cd00090">
    <property type="entry name" value="HTH_ARSR"/>
    <property type="match status" value="1"/>
</dbReference>
<dbReference type="NCBIfam" id="NF033788">
    <property type="entry name" value="HTH_metalloreg"/>
    <property type="match status" value="1"/>
</dbReference>
<dbReference type="PROSITE" id="PS50987">
    <property type="entry name" value="HTH_ARSR_2"/>
    <property type="match status" value="1"/>
</dbReference>
<dbReference type="PANTHER" id="PTHR43132:SF2">
    <property type="entry name" value="ARSENICAL RESISTANCE OPERON REPRESSOR ARSR-RELATED"/>
    <property type="match status" value="1"/>
</dbReference>
<organism evidence="5 6">
    <name type="scientific">Actinokineospora guangxiensis</name>
    <dbReference type="NCBI Taxonomy" id="1490288"/>
    <lineage>
        <taxon>Bacteria</taxon>
        <taxon>Bacillati</taxon>
        <taxon>Actinomycetota</taxon>
        <taxon>Actinomycetes</taxon>
        <taxon>Pseudonocardiales</taxon>
        <taxon>Pseudonocardiaceae</taxon>
        <taxon>Actinokineospora</taxon>
    </lineage>
</organism>
<keyword evidence="3" id="KW-0804">Transcription</keyword>
<sequence length="124" mass="13808">MARSPTIAAPGAELTEHELLARIFRTLGDARRLQMLELVLEHGELSQSELLELTGIPQSRASEHLRCLTWCGLLVSEWEGARRIYRVADRRAVLFIDMAREFLEDNAGGISTCRIIEPGSSASC</sequence>
<evidence type="ECO:0000256" key="1">
    <source>
        <dbReference type="ARBA" id="ARBA00023015"/>
    </source>
</evidence>
<reference evidence="6" key="1">
    <citation type="journal article" date="2019" name="Int. J. Syst. Evol. Microbiol.">
        <title>The Global Catalogue of Microorganisms (GCM) 10K type strain sequencing project: providing services to taxonomists for standard genome sequencing and annotation.</title>
        <authorList>
            <consortium name="The Broad Institute Genomics Platform"/>
            <consortium name="The Broad Institute Genome Sequencing Center for Infectious Disease"/>
            <person name="Wu L."/>
            <person name="Ma J."/>
        </authorList>
    </citation>
    <scope>NUCLEOTIDE SEQUENCE [LARGE SCALE GENOMIC DNA]</scope>
    <source>
        <strain evidence="6">CCUG 59778</strain>
    </source>
</reference>
<name>A0ABW0EQ87_9PSEU</name>
<evidence type="ECO:0000256" key="2">
    <source>
        <dbReference type="ARBA" id="ARBA00023125"/>
    </source>
</evidence>
<dbReference type="InterPro" id="IPR011991">
    <property type="entry name" value="ArsR-like_HTH"/>
</dbReference>
<dbReference type="PRINTS" id="PR00778">
    <property type="entry name" value="HTHARSR"/>
</dbReference>
<keyword evidence="1" id="KW-0805">Transcription regulation</keyword>
<gene>
    <name evidence="5" type="ORF">ACFPM7_15625</name>
</gene>
<evidence type="ECO:0000256" key="3">
    <source>
        <dbReference type="ARBA" id="ARBA00023163"/>
    </source>
</evidence>
<protein>
    <submittedName>
        <fullName evidence="5">ArsR/SmtB family transcription factor</fullName>
    </submittedName>
</protein>
<dbReference type="InterPro" id="IPR001845">
    <property type="entry name" value="HTH_ArsR_DNA-bd_dom"/>
</dbReference>
<evidence type="ECO:0000313" key="6">
    <source>
        <dbReference type="Proteomes" id="UP001596157"/>
    </source>
</evidence>
<feature type="domain" description="HTH arsR-type" evidence="4">
    <location>
        <begin position="12"/>
        <end position="107"/>
    </location>
</feature>
<dbReference type="Pfam" id="PF01022">
    <property type="entry name" value="HTH_5"/>
    <property type="match status" value="1"/>
</dbReference>
<dbReference type="InterPro" id="IPR036390">
    <property type="entry name" value="WH_DNA-bd_sf"/>
</dbReference>
<proteinExistence type="predicted"/>
<dbReference type="InterPro" id="IPR036388">
    <property type="entry name" value="WH-like_DNA-bd_sf"/>
</dbReference>
<accession>A0ABW0EQ87</accession>
<dbReference type="SMART" id="SM00418">
    <property type="entry name" value="HTH_ARSR"/>
    <property type="match status" value="1"/>
</dbReference>
<dbReference type="PANTHER" id="PTHR43132">
    <property type="entry name" value="ARSENICAL RESISTANCE OPERON REPRESSOR ARSR-RELATED"/>
    <property type="match status" value="1"/>
</dbReference>
<evidence type="ECO:0000313" key="5">
    <source>
        <dbReference type="EMBL" id="MFC5288490.1"/>
    </source>
</evidence>
<dbReference type="InterPro" id="IPR051011">
    <property type="entry name" value="Metal_resp_trans_reg"/>
</dbReference>
<dbReference type="SUPFAM" id="SSF46785">
    <property type="entry name" value="Winged helix' DNA-binding domain"/>
    <property type="match status" value="1"/>
</dbReference>
<dbReference type="RefSeq" id="WP_378248336.1">
    <property type="nucleotide sequence ID" value="NZ_JBHSKF010000006.1"/>
</dbReference>
<dbReference type="Gene3D" id="1.10.10.10">
    <property type="entry name" value="Winged helix-like DNA-binding domain superfamily/Winged helix DNA-binding domain"/>
    <property type="match status" value="1"/>
</dbReference>